<evidence type="ECO:0000313" key="2">
    <source>
        <dbReference type="EMBL" id="TWH72796.1"/>
    </source>
</evidence>
<dbReference type="Gene3D" id="2.30.40.10">
    <property type="entry name" value="Urease, subunit C, domain 1"/>
    <property type="match status" value="1"/>
</dbReference>
<accession>A0A562IPS0</accession>
<proteinExistence type="predicted"/>
<dbReference type="GO" id="GO:0016810">
    <property type="term" value="F:hydrolase activity, acting on carbon-nitrogen (but not peptide) bonds"/>
    <property type="evidence" value="ECO:0007669"/>
    <property type="project" value="InterPro"/>
</dbReference>
<feature type="domain" description="Amidohydrolase 3" evidence="1">
    <location>
        <begin position="57"/>
        <end position="551"/>
    </location>
</feature>
<dbReference type="Gene3D" id="3.20.20.140">
    <property type="entry name" value="Metal-dependent hydrolases"/>
    <property type="match status" value="1"/>
</dbReference>
<name>A0A562IPS0_9ACTN</name>
<evidence type="ECO:0000259" key="1">
    <source>
        <dbReference type="Pfam" id="PF07969"/>
    </source>
</evidence>
<dbReference type="AlphaFoldDB" id="A0A562IPS0"/>
<dbReference type="SUPFAM" id="SSF51338">
    <property type="entry name" value="Composite domain of metallo-dependent hydrolases"/>
    <property type="match status" value="1"/>
</dbReference>
<dbReference type="InterPro" id="IPR011059">
    <property type="entry name" value="Metal-dep_hydrolase_composite"/>
</dbReference>
<dbReference type="Proteomes" id="UP000321490">
    <property type="component" value="Unassembled WGS sequence"/>
</dbReference>
<dbReference type="Gene3D" id="3.10.310.70">
    <property type="match status" value="1"/>
</dbReference>
<gene>
    <name evidence="2" type="ORF">JD78_01318</name>
</gene>
<evidence type="ECO:0000313" key="3">
    <source>
        <dbReference type="Proteomes" id="UP000321490"/>
    </source>
</evidence>
<dbReference type="PANTHER" id="PTHR22642">
    <property type="entry name" value="IMIDAZOLONEPROPIONASE"/>
    <property type="match status" value="1"/>
</dbReference>
<dbReference type="SUPFAM" id="SSF51556">
    <property type="entry name" value="Metallo-dependent hydrolases"/>
    <property type="match status" value="1"/>
</dbReference>
<dbReference type="OrthoDB" id="3238066at2"/>
<dbReference type="EMBL" id="VLKF01000001">
    <property type="protein sequence ID" value="TWH72796.1"/>
    <property type="molecule type" value="Genomic_DNA"/>
</dbReference>
<keyword evidence="3" id="KW-1185">Reference proteome</keyword>
<dbReference type="Pfam" id="PF07969">
    <property type="entry name" value="Amidohydro_3"/>
    <property type="match status" value="1"/>
</dbReference>
<protein>
    <recommendedName>
        <fullName evidence="1">Amidohydrolase 3 domain-containing protein</fullName>
    </recommendedName>
</protein>
<sequence>MTATAPADLVIRNARVFTAAAGDDRLYAGLAVTGGRITAVAAADAELDAHVGPGTTVHDLGGASVVPGLFDAHCHYNHGGMMVLRELVFPSHASLDEVLAAVDTFARDLPEGAWVSGGSWGSTLLPQLSSLAARARLDAVSHGHPVHLYDDSHHNAWVNTEGMRVSGMVVDGSGEYPEGTLQDPRTGELLGVLLERATDTVRTYLAQAQAPTPEEHLEFARKGIEVLNSFGVTGIQDALIREADLVTGHALEEAGELTLHISSCLWNPGPGRPGHDVAALEALADELGSDLLRTDFVKLALDGVPPAQTAAFEEPYVPSQQWGDHHCGHVTMDPAELVGVLRHNCENGRSTKIHCAGDASVRAAIDGFEVMRREGFADVRFHIAHGQFVRPEDRVRMAELDVVAEISPFLWYPNVIVSAISEVLTEERTARMHPNRELTDRGVLVAGGSDWPVEPLPNLWLGIAGLVTRADPGCRFPGTLWSEEALTVPEALRAFSLNGAVAARLDDEIGSLEVGKCADFVVIDRDPFAIEPAEIAGTRVLSTWFAGEVVYEAASVVPA</sequence>
<dbReference type="InterPro" id="IPR033932">
    <property type="entry name" value="YtcJ-like"/>
</dbReference>
<organism evidence="2 3">
    <name type="scientific">Modestobacter roseus</name>
    <dbReference type="NCBI Taxonomy" id="1181884"/>
    <lineage>
        <taxon>Bacteria</taxon>
        <taxon>Bacillati</taxon>
        <taxon>Actinomycetota</taxon>
        <taxon>Actinomycetes</taxon>
        <taxon>Geodermatophilales</taxon>
        <taxon>Geodermatophilaceae</taxon>
        <taxon>Modestobacter</taxon>
    </lineage>
</organism>
<dbReference type="CDD" id="cd01300">
    <property type="entry name" value="YtcJ_like"/>
    <property type="match status" value="1"/>
</dbReference>
<dbReference type="InterPro" id="IPR032466">
    <property type="entry name" value="Metal_Hydrolase"/>
</dbReference>
<dbReference type="PANTHER" id="PTHR22642:SF2">
    <property type="entry name" value="PROTEIN LONG AFTER FAR-RED 3"/>
    <property type="match status" value="1"/>
</dbReference>
<dbReference type="InterPro" id="IPR013108">
    <property type="entry name" value="Amidohydro_3"/>
</dbReference>
<comment type="caution">
    <text evidence="2">The sequence shown here is derived from an EMBL/GenBank/DDBJ whole genome shotgun (WGS) entry which is preliminary data.</text>
</comment>
<dbReference type="RefSeq" id="WP_153362259.1">
    <property type="nucleotide sequence ID" value="NZ_ML762538.1"/>
</dbReference>
<reference evidence="2 3" key="1">
    <citation type="submission" date="2019-07" db="EMBL/GenBank/DDBJ databases">
        <title>R&amp;d 2014.</title>
        <authorList>
            <person name="Klenk H.-P."/>
        </authorList>
    </citation>
    <scope>NUCLEOTIDE SEQUENCE [LARGE SCALE GENOMIC DNA]</scope>
    <source>
        <strain evidence="2 3">DSM 45764</strain>
    </source>
</reference>